<dbReference type="KEGG" id="mnu:NCTC10166_00273"/>
<evidence type="ECO:0000256" key="7">
    <source>
        <dbReference type="RuleBase" id="RU000559"/>
    </source>
</evidence>
<dbReference type="RefSeq" id="WP_129719706.1">
    <property type="nucleotide sequence ID" value="NZ_LR214951.1"/>
</dbReference>
<dbReference type="InterPro" id="IPR001857">
    <property type="entry name" value="Ribosomal_bL19"/>
</dbReference>
<dbReference type="Gene3D" id="2.30.30.790">
    <property type="match status" value="1"/>
</dbReference>
<dbReference type="PANTHER" id="PTHR15680">
    <property type="entry name" value="RIBOSOMAL PROTEIN L19"/>
    <property type="match status" value="1"/>
</dbReference>
<gene>
    <name evidence="8" type="primary">MCYN0006</name>
    <name evidence="6" type="synonym">rplS</name>
    <name evidence="8" type="ORF">NCTC10166_00273</name>
</gene>
<keyword evidence="4 6" id="KW-0687">Ribonucleoprotein</keyword>
<dbReference type="OrthoDB" id="9803541at2"/>
<dbReference type="AlphaFoldDB" id="A0A449A4Z9"/>
<comment type="similarity">
    <text evidence="2 6 7">Belongs to the bacterial ribosomal protein bL19 family.</text>
</comment>
<protein>
    <recommendedName>
        <fullName evidence="5 6">Large ribosomal subunit protein bL19</fullName>
    </recommendedName>
</protein>
<dbReference type="Proteomes" id="UP000289440">
    <property type="component" value="Chromosome"/>
</dbReference>
<name>A0A449A4Z9_9BACT</name>
<dbReference type="InterPro" id="IPR008991">
    <property type="entry name" value="Translation_prot_SH3-like_sf"/>
</dbReference>
<comment type="function">
    <text evidence="1 6 7">This protein is located at the 30S-50S ribosomal subunit interface and may play a role in the structure and function of the aminoacyl-tRNA binding site.</text>
</comment>
<dbReference type="PROSITE" id="PS01015">
    <property type="entry name" value="RIBOSOMAL_L19"/>
    <property type="match status" value="1"/>
</dbReference>
<dbReference type="GO" id="GO:0003735">
    <property type="term" value="F:structural constituent of ribosome"/>
    <property type="evidence" value="ECO:0007669"/>
    <property type="project" value="InterPro"/>
</dbReference>
<dbReference type="PANTHER" id="PTHR15680:SF9">
    <property type="entry name" value="LARGE RIBOSOMAL SUBUNIT PROTEIN BL19M"/>
    <property type="match status" value="1"/>
</dbReference>
<reference evidence="8 9" key="1">
    <citation type="submission" date="2019-01" db="EMBL/GenBank/DDBJ databases">
        <authorList>
            <consortium name="Pathogen Informatics"/>
        </authorList>
    </citation>
    <scope>NUCLEOTIDE SEQUENCE [LARGE SCALE GENOMIC DNA]</scope>
    <source>
        <strain evidence="8 9">NCTC10166</strain>
    </source>
</reference>
<dbReference type="PIRSF" id="PIRSF002191">
    <property type="entry name" value="Ribosomal_L19"/>
    <property type="match status" value="1"/>
</dbReference>
<evidence type="ECO:0000256" key="4">
    <source>
        <dbReference type="ARBA" id="ARBA00023274"/>
    </source>
</evidence>
<dbReference type="GO" id="GO:0022625">
    <property type="term" value="C:cytosolic large ribosomal subunit"/>
    <property type="evidence" value="ECO:0007669"/>
    <property type="project" value="TreeGrafter"/>
</dbReference>
<keyword evidence="3 6" id="KW-0689">Ribosomal protein</keyword>
<evidence type="ECO:0000256" key="5">
    <source>
        <dbReference type="ARBA" id="ARBA00035171"/>
    </source>
</evidence>
<dbReference type="NCBIfam" id="TIGR01024">
    <property type="entry name" value="rplS_bact"/>
    <property type="match status" value="1"/>
</dbReference>
<organism evidence="8 9">
    <name type="scientific">Mesomycoplasma neurolyticum</name>
    <dbReference type="NCBI Taxonomy" id="2120"/>
    <lineage>
        <taxon>Bacteria</taxon>
        <taxon>Bacillati</taxon>
        <taxon>Mycoplasmatota</taxon>
        <taxon>Mycoplasmoidales</taxon>
        <taxon>Metamycoplasmataceae</taxon>
        <taxon>Mesomycoplasma</taxon>
    </lineage>
</organism>
<dbReference type="InterPro" id="IPR018257">
    <property type="entry name" value="Ribosomal_bL19_CS"/>
</dbReference>
<dbReference type="FunFam" id="2.30.30.790:FF:000001">
    <property type="entry name" value="50S ribosomal protein L19"/>
    <property type="match status" value="1"/>
</dbReference>
<dbReference type="SUPFAM" id="SSF50104">
    <property type="entry name" value="Translation proteins SH3-like domain"/>
    <property type="match status" value="1"/>
</dbReference>
<evidence type="ECO:0000313" key="9">
    <source>
        <dbReference type="Proteomes" id="UP000289440"/>
    </source>
</evidence>
<dbReference type="EMBL" id="LR214951">
    <property type="protein sequence ID" value="VEU59306.1"/>
    <property type="molecule type" value="Genomic_DNA"/>
</dbReference>
<evidence type="ECO:0000313" key="8">
    <source>
        <dbReference type="EMBL" id="VEU59306.1"/>
    </source>
</evidence>
<dbReference type="Pfam" id="PF01245">
    <property type="entry name" value="Ribosomal_L19"/>
    <property type="match status" value="1"/>
</dbReference>
<dbReference type="HAMAP" id="MF_00402">
    <property type="entry name" value="Ribosomal_bL19"/>
    <property type="match status" value="1"/>
</dbReference>
<evidence type="ECO:0000256" key="1">
    <source>
        <dbReference type="ARBA" id="ARBA00002349"/>
    </source>
</evidence>
<proteinExistence type="inferred from homology"/>
<sequence>MQNKLISIVEQKQLRNDIPNFKVGDNVRVHVKIKENNKERIQVFEGLVIVRNSTGLREMFTVRKISYNVGIERTFPINSPLIEKIEVVRSNKVRRARLYFMRDRKGKSARLKEIRNKK</sequence>
<keyword evidence="9" id="KW-1185">Reference proteome</keyword>
<dbReference type="PRINTS" id="PR00061">
    <property type="entry name" value="RIBOSOMALL19"/>
</dbReference>
<evidence type="ECO:0000256" key="6">
    <source>
        <dbReference type="HAMAP-Rule" id="MF_00402"/>
    </source>
</evidence>
<dbReference type="GO" id="GO:0006412">
    <property type="term" value="P:translation"/>
    <property type="evidence" value="ECO:0007669"/>
    <property type="project" value="UniProtKB-UniRule"/>
</dbReference>
<evidence type="ECO:0000256" key="3">
    <source>
        <dbReference type="ARBA" id="ARBA00022980"/>
    </source>
</evidence>
<accession>A0A449A4Z9</accession>
<dbReference type="InterPro" id="IPR038657">
    <property type="entry name" value="Ribosomal_bL19_sf"/>
</dbReference>
<evidence type="ECO:0000256" key="2">
    <source>
        <dbReference type="ARBA" id="ARBA00005781"/>
    </source>
</evidence>